<dbReference type="Proteomes" id="UP000070779">
    <property type="component" value="Unassembled WGS sequence"/>
</dbReference>
<dbReference type="AlphaFoldDB" id="A0A139R8D1"/>
<evidence type="ECO:0000313" key="1">
    <source>
        <dbReference type="EMBL" id="KXU11009.1"/>
    </source>
</evidence>
<evidence type="ECO:0000313" key="2">
    <source>
        <dbReference type="Proteomes" id="UP000070779"/>
    </source>
</evidence>
<evidence type="ECO:0008006" key="3">
    <source>
        <dbReference type="Google" id="ProtNLM"/>
    </source>
</evidence>
<sequence>MVKYNELVIDGVRTSSFPFKVIIHDSPSIALGESKTALLEHGGISGAIVQTNKHRELIKKSYTIYLVKPTEEQMNQFMSLFIREKFWLESERVKTTRLWCYKVNMSDLEEVQPGLYMTKATFTCHPTKYFKGTDTQRLTRSGTLTVQGSALAFPKITIVGQSASETSFTIAGQVIRLERLTESLVMVNNPDNPSFKTTTGKPVKWSGDFITVDPAKVKNVGLVLGQGIQSLEIETVWGGHNCFIYLIKM</sequence>
<protein>
    <recommendedName>
        <fullName evidence="3">Phage tail protein</fullName>
    </recommendedName>
</protein>
<name>A0A139R8D1_STRMT</name>
<accession>A0A139R8D1</accession>
<comment type="caution">
    <text evidence="1">The sequence shown here is derived from an EMBL/GenBank/DDBJ whole genome shotgun (WGS) entry which is preliminary data.</text>
</comment>
<dbReference type="PATRIC" id="fig|28037.238.peg.2049"/>
<dbReference type="EMBL" id="LQZD01000426">
    <property type="protein sequence ID" value="KXU11009.1"/>
    <property type="molecule type" value="Genomic_DNA"/>
</dbReference>
<gene>
    <name evidence="1" type="ORF">SMIDD22_01728</name>
</gene>
<reference evidence="1 2" key="1">
    <citation type="submission" date="2016-01" db="EMBL/GenBank/DDBJ databases">
        <title>Highly variable Streptococcus oralis are common among viridans streptococci isolated from primates.</title>
        <authorList>
            <person name="Denapaite D."/>
            <person name="Rieger M."/>
            <person name="Koendgen S."/>
            <person name="Brueckner R."/>
            <person name="Ochigava I."/>
            <person name="Kappeler P."/>
            <person name="Maetz-Rensing K."/>
            <person name="Leendertz F."/>
            <person name="Hakenbeck R."/>
        </authorList>
    </citation>
    <scope>NUCLEOTIDE SEQUENCE [LARGE SCALE GENOMIC DNA]</scope>
    <source>
        <strain evidence="1 2">DD22</strain>
    </source>
</reference>
<organism evidence="1 2">
    <name type="scientific">Streptococcus mitis</name>
    <dbReference type="NCBI Taxonomy" id="28037"/>
    <lineage>
        <taxon>Bacteria</taxon>
        <taxon>Bacillati</taxon>
        <taxon>Bacillota</taxon>
        <taxon>Bacilli</taxon>
        <taxon>Lactobacillales</taxon>
        <taxon>Streptococcaceae</taxon>
        <taxon>Streptococcus</taxon>
        <taxon>Streptococcus mitis group</taxon>
    </lineage>
</organism>
<proteinExistence type="predicted"/>